<dbReference type="PANTHER" id="PTHR28009">
    <property type="entry name" value="PHEROMONE ALPHA FACTOR RECEPTOR"/>
    <property type="match status" value="1"/>
</dbReference>
<keyword evidence="1" id="KW-0812">Transmembrane</keyword>
<feature type="transmembrane region" description="Helical" evidence="1">
    <location>
        <begin position="40"/>
        <end position="61"/>
    </location>
</feature>
<feature type="transmembrane region" description="Helical" evidence="1">
    <location>
        <begin position="73"/>
        <end position="96"/>
    </location>
</feature>
<dbReference type="InterPro" id="IPR000366">
    <property type="entry name" value="GPCR_STE2"/>
</dbReference>
<reference evidence="2 3" key="1">
    <citation type="submission" date="2024-02" db="EMBL/GenBank/DDBJ databases">
        <title>Discinaceae phylogenomics.</title>
        <authorList>
            <person name="Dirks A.C."/>
            <person name="James T.Y."/>
        </authorList>
    </citation>
    <scope>NUCLEOTIDE SEQUENCE [LARGE SCALE GENOMIC DNA]</scope>
    <source>
        <strain evidence="2 3">ACD0624</strain>
    </source>
</reference>
<protein>
    <submittedName>
        <fullName evidence="2">Pheromone alpha factor receptor</fullName>
    </submittedName>
</protein>
<dbReference type="Pfam" id="PF02116">
    <property type="entry name" value="STE2"/>
    <property type="match status" value="1"/>
</dbReference>
<comment type="caution">
    <text evidence="2">The sequence shown here is derived from an EMBL/GenBank/DDBJ whole genome shotgun (WGS) entry which is preliminary data.</text>
</comment>
<dbReference type="PANTHER" id="PTHR28009:SF1">
    <property type="entry name" value="PHEROMONE ALPHA FACTOR RECEPTOR"/>
    <property type="match status" value="1"/>
</dbReference>
<keyword evidence="3" id="KW-1185">Reference proteome</keyword>
<proteinExistence type="predicted"/>
<feature type="transmembrane region" description="Helical" evidence="1">
    <location>
        <begin position="253"/>
        <end position="273"/>
    </location>
</feature>
<dbReference type="CDD" id="cd14939">
    <property type="entry name" value="7tmD_STE2"/>
    <property type="match status" value="1"/>
</dbReference>
<feature type="transmembrane region" description="Helical" evidence="1">
    <location>
        <begin position="192"/>
        <end position="214"/>
    </location>
</feature>
<evidence type="ECO:0000313" key="2">
    <source>
        <dbReference type="EMBL" id="KAL0637976.1"/>
    </source>
</evidence>
<evidence type="ECO:0000256" key="1">
    <source>
        <dbReference type="SAM" id="Phobius"/>
    </source>
</evidence>
<accession>A0ABR3GQV8</accession>
<feature type="transmembrane region" description="Helical" evidence="1">
    <location>
        <begin position="226"/>
        <end position="247"/>
    </location>
</feature>
<dbReference type="Gene3D" id="1.10.287.920">
    <property type="entry name" value="Pheromone alpha factor receptor"/>
    <property type="match status" value="1"/>
</dbReference>
<dbReference type="Proteomes" id="UP001447188">
    <property type="component" value="Unassembled WGS sequence"/>
</dbReference>
<name>A0ABR3GQV8_9PEZI</name>
<keyword evidence="2" id="KW-0675">Receptor</keyword>
<dbReference type="InterPro" id="IPR027458">
    <property type="entry name" value="STE2_TM1-TM2_sf"/>
</dbReference>
<evidence type="ECO:0000313" key="3">
    <source>
        <dbReference type="Proteomes" id="UP001447188"/>
    </source>
</evidence>
<keyword evidence="1" id="KW-1133">Transmembrane helix</keyword>
<dbReference type="PRINTS" id="PR00250">
    <property type="entry name" value="GPCRSTE2"/>
</dbReference>
<feature type="transmembrane region" description="Helical" evidence="1">
    <location>
        <begin position="116"/>
        <end position="141"/>
    </location>
</feature>
<keyword evidence="1" id="KW-0472">Membrane</keyword>
<sequence length="378" mass="41812">MNSTGPEFDYQNQSITILVADGTSVNITLGYVDKIQIENIQYAIIFAVQLGACGLLMLLLAMLTKPDKRRAPLFFMNIISLVLIIARSVLQLQFLLGPWSTAYRFYAYDFSDIPMSAYVTSVATITLQLLLNICIQISLILQVRVVYSSTPKLNLYMTLISTAIALAYLGVYMKMVQENIDSVLNAANYTQITWTISKILFAFNICFFTSIFNFKLWMAIRRRKALGLPSFGPLQVIFIMGCQTMIIPGKLNHPIACEIYFILTLFLAIFSVLENIVTFDGMSSFTAMFVVISLPLSSMWASAQTDTPVPSSTATCKPSNHRSFPSKTSTLVTSSTMTACDGYRSDLESGNGGFGNTTTVRVDKSFAVDKSANVEFVG</sequence>
<gene>
    <name evidence="2" type="primary">STE2</name>
    <name evidence="2" type="ORF">Q9L58_003055</name>
</gene>
<organism evidence="2 3">
    <name type="scientific">Discina gigas</name>
    <dbReference type="NCBI Taxonomy" id="1032678"/>
    <lineage>
        <taxon>Eukaryota</taxon>
        <taxon>Fungi</taxon>
        <taxon>Dikarya</taxon>
        <taxon>Ascomycota</taxon>
        <taxon>Pezizomycotina</taxon>
        <taxon>Pezizomycetes</taxon>
        <taxon>Pezizales</taxon>
        <taxon>Discinaceae</taxon>
        <taxon>Discina</taxon>
    </lineage>
</organism>
<feature type="transmembrane region" description="Helical" evidence="1">
    <location>
        <begin position="153"/>
        <end position="172"/>
    </location>
</feature>
<dbReference type="EMBL" id="JBBBZM010000028">
    <property type="protein sequence ID" value="KAL0637976.1"/>
    <property type="molecule type" value="Genomic_DNA"/>
</dbReference>